<reference evidence="2" key="1">
    <citation type="submission" date="2020-03" db="EMBL/GenBank/DDBJ databases">
        <title>Genome of Pelagibius litoralis DSM 21314T.</title>
        <authorList>
            <person name="Wang G."/>
        </authorList>
    </citation>
    <scope>NUCLEOTIDE SEQUENCE</scope>
    <source>
        <strain evidence="2">DSM 21314</strain>
    </source>
</reference>
<evidence type="ECO:0000313" key="3">
    <source>
        <dbReference type="Proteomes" id="UP000761264"/>
    </source>
</evidence>
<accession>A0A967F1K4</accession>
<name>A0A967F1K4_9PROT</name>
<sequence>MSYRVQELEEIGPYYGRKLELCGIVTTTDLLKVCSRDQARNAMAAASGVSEPLLLKWTNLVDLMRIKGIGRRYSDLLGAAGIGSVKQLRRWNVENLAVAMRQTNARQRRSRTLPSSAQIRSWIERAKDLRPVIAH</sequence>
<dbReference type="Gene3D" id="1.10.150.20">
    <property type="entry name" value="5' to 3' exonuclease, C-terminal subdomain"/>
    <property type="match status" value="1"/>
</dbReference>
<comment type="caution">
    <text evidence="2">The sequence shown here is derived from an EMBL/GenBank/DDBJ whole genome shotgun (WGS) entry which is preliminary data.</text>
</comment>
<dbReference type="Pfam" id="PF14229">
    <property type="entry name" value="DUF4332"/>
    <property type="match status" value="1"/>
</dbReference>
<dbReference type="AlphaFoldDB" id="A0A967F1K4"/>
<protein>
    <submittedName>
        <fullName evidence="2">DUF4332 domain-containing protein</fullName>
    </submittedName>
</protein>
<gene>
    <name evidence="2" type="ORF">HBA54_22600</name>
</gene>
<dbReference type="Proteomes" id="UP000761264">
    <property type="component" value="Unassembled WGS sequence"/>
</dbReference>
<dbReference type="EMBL" id="JAAQPH010000021">
    <property type="protein sequence ID" value="NIA71390.1"/>
    <property type="molecule type" value="Genomic_DNA"/>
</dbReference>
<evidence type="ECO:0000259" key="1">
    <source>
        <dbReference type="Pfam" id="PF14229"/>
    </source>
</evidence>
<dbReference type="RefSeq" id="WP_167228964.1">
    <property type="nucleotide sequence ID" value="NZ_JAAQPH010000021.1"/>
</dbReference>
<dbReference type="InterPro" id="IPR025567">
    <property type="entry name" value="DUF4332"/>
</dbReference>
<feature type="domain" description="DUF4332" evidence="1">
    <location>
        <begin position="10"/>
        <end position="129"/>
    </location>
</feature>
<organism evidence="2 3">
    <name type="scientific">Pelagibius litoralis</name>
    <dbReference type="NCBI Taxonomy" id="374515"/>
    <lineage>
        <taxon>Bacteria</taxon>
        <taxon>Pseudomonadati</taxon>
        <taxon>Pseudomonadota</taxon>
        <taxon>Alphaproteobacteria</taxon>
        <taxon>Rhodospirillales</taxon>
        <taxon>Rhodovibrionaceae</taxon>
        <taxon>Pelagibius</taxon>
    </lineage>
</organism>
<proteinExistence type="predicted"/>
<keyword evidence="3" id="KW-1185">Reference proteome</keyword>
<evidence type="ECO:0000313" key="2">
    <source>
        <dbReference type="EMBL" id="NIA71390.1"/>
    </source>
</evidence>